<evidence type="ECO:0000256" key="5">
    <source>
        <dbReference type="ARBA" id="ARBA00023136"/>
    </source>
</evidence>
<feature type="transmembrane region" description="Helical" evidence="6">
    <location>
        <begin position="463"/>
        <end position="481"/>
    </location>
</feature>
<name>A0AAD1UIV2_EUPCR</name>
<dbReference type="AlphaFoldDB" id="A0AAD1UIV2"/>
<feature type="transmembrane region" description="Helical" evidence="6">
    <location>
        <begin position="192"/>
        <end position="211"/>
    </location>
</feature>
<evidence type="ECO:0000256" key="6">
    <source>
        <dbReference type="SAM" id="Phobius"/>
    </source>
</evidence>
<keyword evidence="4 6" id="KW-1133">Transmembrane helix</keyword>
<feature type="transmembrane region" description="Helical" evidence="6">
    <location>
        <begin position="81"/>
        <end position="99"/>
    </location>
</feature>
<comment type="caution">
    <text evidence="7">The sequence shown here is derived from an EMBL/GenBank/DDBJ whole genome shotgun (WGS) entry which is preliminary data.</text>
</comment>
<dbReference type="Gene3D" id="1.20.1250.20">
    <property type="entry name" value="MFS general substrate transporter like domains"/>
    <property type="match status" value="1"/>
</dbReference>
<dbReference type="EMBL" id="CAMPGE010008649">
    <property type="protein sequence ID" value="CAI2367537.1"/>
    <property type="molecule type" value="Genomic_DNA"/>
</dbReference>
<evidence type="ECO:0000256" key="1">
    <source>
        <dbReference type="ARBA" id="ARBA00004141"/>
    </source>
</evidence>
<dbReference type="PANTHER" id="PTHR43385">
    <property type="entry name" value="RIBOFLAVIN TRANSPORTER RIBJ"/>
    <property type="match status" value="1"/>
</dbReference>
<accession>A0AAD1UIV2</accession>
<proteinExistence type="predicted"/>
<comment type="subcellular location">
    <subcellularLocation>
        <location evidence="1">Membrane</location>
        <topology evidence="1">Multi-pass membrane protein</topology>
    </subcellularLocation>
</comment>
<feature type="transmembrane region" description="Helical" evidence="6">
    <location>
        <begin position="49"/>
        <end position="69"/>
    </location>
</feature>
<sequence length="485" mass="53708">MALSEYTKGILCVLGGVSIHLFLGCLYLYGNIQVYITSYFHIYDDSISLNTTLIIGPILTTMQGIAIFIGPILMKYMNPRLVIVIGLSICLGSIFAATFTTNFIVFAILFALFGIGIGIAYLVPLLLAWEFFPQRKGLLSGIIVGAFGFGAFFFGFISLAIVNPSNESPTIHTEGGDIFDKDSKPARDALKMLRTNCAIWLGLSLLGVLLINKKRRKLKVLSSKDDSQPIENNLNTDPLLKSKEGQVQGTKNVDSNPIELYQSSSEGTEKYIDEYEGYYEEDSSGKQTDSFASTVYVPFKTAIRDYRSYIIFIVAPLSLLQGTLVSFIFKNYGLENINDDAFITTVGTIGSVMNGISRGFWGVLIDKFPYKYVFGSLMIIQIIIGFTISQIVEYKALYLIWIGISFFCLGGHFSITPTIFAKLFGAKTGSKMYSLCFFLMIPPGIIALVLSKTLYKSIGYGKIFYITAGVTCVGLFLLLFFKQNR</sequence>
<feature type="transmembrane region" description="Helical" evidence="6">
    <location>
        <begin position="105"/>
        <end position="129"/>
    </location>
</feature>
<evidence type="ECO:0000256" key="4">
    <source>
        <dbReference type="ARBA" id="ARBA00022989"/>
    </source>
</evidence>
<feature type="transmembrane region" description="Helical" evidence="6">
    <location>
        <begin position="341"/>
        <end position="361"/>
    </location>
</feature>
<feature type="transmembrane region" description="Helical" evidence="6">
    <location>
        <begin position="373"/>
        <end position="392"/>
    </location>
</feature>
<protein>
    <recommendedName>
        <fullName evidence="9">Major facilitator superfamily (MFS) profile domain-containing protein</fullName>
    </recommendedName>
</protein>
<reference evidence="7" key="1">
    <citation type="submission" date="2023-07" db="EMBL/GenBank/DDBJ databases">
        <authorList>
            <consortium name="AG Swart"/>
            <person name="Singh M."/>
            <person name="Singh A."/>
            <person name="Seah K."/>
            <person name="Emmerich C."/>
        </authorList>
    </citation>
    <scope>NUCLEOTIDE SEQUENCE</scope>
    <source>
        <strain evidence="7">DP1</strain>
    </source>
</reference>
<dbReference type="Proteomes" id="UP001295684">
    <property type="component" value="Unassembled WGS sequence"/>
</dbReference>
<feature type="transmembrane region" description="Helical" evidence="6">
    <location>
        <begin position="432"/>
        <end position="451"/>
    </location>
</feature>
<dbReference type="InterPro" id="IPR052983">
    <property type="entry name" value="MFS_Riboflavin_Transporter"/>
</dbReference>
<evidence type="ECO:0000256" key="2">
    <source>
        <dbReference type="ARBA" id="ARBA00022448"/>
    </source>
</evidence>
<gene>
    <name evidence="7" type="ORF">ECRASSUSDP1_LOCUS8824</name>
</gene>
<feature type="transmembrane region" description="Helical" evidence="6">
    <location>
        <begin position="141"/>
        <end position="162"/>
    </location>
</feature>
<keyword evidence="5 6" id="KW-0472">Membrane</keyword>
<dbReference type="GO" id="GO:0016020">
    <property type="term" value="C:membrane"/>
    <property type="evidence" value="ECO:0007669"/>
    <property type="project" value="UniProtKB-SubCell"/>
</dbReference>
<keyword evidence="3 6" id="KW-0812">Transmembrane</keyword>
<evidence type="ECO:0008006" key="9">
    <source>
        <dbReference type="Google" id="ProtNLM"/>
    </source>
</evidence>
<dbReference type="InterPro" id="IPR036259">
    <property type="entry name" value="MFS_trans_sf"/>
</dbReference>
<organism evidence="7 8">
    <name type="scientific">Euplotes crassus</name>
    <dbReference type="NCBI Taxonomy" id="5936"/>
    <lineage>
        <taxon>Eukaryota</taxon>
        <taxon>Sar</taxon>
        <taxon>Alveolata</taxon>
        <taxon>Ciliophora</taxon>
        <taxon>Intramacronucleata</taxon>
        <taxon>Spirotrichea</taxon>
        <taxon>Hypotrichia</taxon>
        <taxon>Euplotida</taxon>
        <taxon>Euplotidae</taxon>
        <taxon>Moneuplotes</taxon>
    </lineage>
</organism>
<dbReference type="SUPFAM" id="SSF103473">
    <property type="entry name" value="MFS general substrate transporter"/>
    <property type="match status" value="1"/>
</dbReference>
<keyword evidence="8" id="KW-1185">Reference proteome</keyword>
<keyword evidence="2" id="KW-0813">Transport</keyword>
<feature type="transmembrane region" description="Helical" evidence="6">
    <location>
        <begin position="398"/>
        <end position="420"/>
    </location>
</feature>
<evidence type="ECO:0000256" key="3">
    <source>
        <dbReference type="ARBA" id="ARBA00022692"/>
    </source>
</evidence>
<evidence type="ECO:0000313" key="8">
    <source>
        <dbReference type="Proteomes" id="UP001295684"/>
    </source>
</evidence>
<evidence type="ECO:0000313" key="7">
    <source>
        <dbReference type="EMBL" id="CAI2367537.1"/>
    </source>
</evidence>
<feature type="transmembrane region" description="Helical" evidence="6">
    <location>
        <begin position="309"/>
        <end position="329"/>
    </location>
</feature>
<feature type="transmembrane region" description="Helical" evidence="6">
    <location>
        <begin position="9"/>
        <end position="29"/>
    </location>
</feature>
<dbReference type="PANTHER" id="PTHR43385:SF1">
    <property type="entry name" value="RIBOFLAVIN TRANSPORTER RIBJ"/>
    <property type="match status" value="1"/>
</dbReference>